<sequence>WPALYVLPERLFAVSELAQKVSGARMTHARSANCLLAEFQQLADEGKMRLPYRPLEGPPYCISFFDASLGKSDTYKEQFDHVLKTGHLTAERQTMLDILAAKQLIEQAHMMVAWVPTWRQFADGWTEDMVDELFSEFKSQGMVCLRETVEDRQWEARRADL</sequence>
<dbReference type="EMBL" id="CAXAMN010010369">
    <property type="protein sequence ID" value="CAK9031592.1"/>
    <property type="molecule type" value="Genomic_DNA"/>
</dbReference>
<organism evidence="1 2">
    <name type="scientific">Durusdinium trenchii</name>
    <dbReference type="NCBI Taxonomy" id="1381693"/>
    <lineage>
        <taxon>Eukaryota</taxon>
        <taxon>Sar</taxon>
        <taxon>Alveolata</taxon>
        <taxon>Dinophyceae</taxon>
        <taxon>Suessiales</taxon>
        <taxon>Symbiodiniaceae</taxon>
        <taxon>Durusdinium</taxon>
    </lineage>
</organism>
<dbReference type="Proteomes" id="UP001642484">
    <property type="component" value="Unassembled WGS sequence"/>
</dbReference>
<evidence type="ECO:0000313" key="2">
    <source>
        <dbReference type="Proteomes" id="UP001642484"/>
    </source>
</evidence>
<proteinExistence type="predicted"/>
<reference evidence="1 2" key="1">
    <citation type="submission" date="2024-02" db="EMBL/GenBank/DDBJ databases">
        <authorList>
            <person name="Chen Y."/>
            <person name="Shah S."/>
            <person name="Dougan E. K."/>
            <person name="Thang M."/>
            <person name="Chan C."/>
        </authorList>
    </citation>
    <scope>NUCLEOTIDE SEQUENCE [LARGE SCALE GENOMIC DNA]</scope>
</reference>
<feature type="non-terminal residue" evidence="1">
    <location>
        <position position="161"/>
    </location>
</feature>
<accession>A0ABP0KYG8</accession>
<name>A0ABP0KYG8_9DINO</name>
<comment type="caution">
    <text evidence="1">The sequence shown here is derived from an EMBL/GenBank/DDBJ whole genome shotgun (WGS) entry which is preliminary data.</text>
</comment>
<protein>
    <submittedName>
        <fullName evidence="1">Uncharacterized protein</fullName>
    </submittedName>
</protein>
<gene>
    <name evidence="1" type="ORF">CCMP2556_LOCUS18355</name>
</gene>
<feature type="non-terminal residue" evidence="1">
    <location>
        <position position="1"/>
    </location>
</feature>
<evidence type="ECO:0000313" key="1">
    <source>
        <dbReference type="EMBL" id="CAK9031592.1"/>
    </source>
</evidence>
<keyword evidence="2" id="KW-1185">Reference proteome</keyword>